<reference evidence="4" key="1">
    <citation type="submission" date="2021-01" db="EMBL/GenBank/DDBJ databases">
        <authorList>
            <person name="Corre E."/>
            <person name="Pelletier E."/>
            <person name="Niang G."/>
            <person name="Scheremetjew M."/>
            <person name="Finn R."/>
            <person name="Kale V."/>
            <person name="Holt S."/>
            <person name="Cochrane G."/>
            <person name="Meng A."/>
            <person name="Brown T."/>
            <person name="Cohen L."/>
        </authorList>
    </citation>
    <scope>NUCLEOTIDE SEQUENCE</scope>
    <source>
        <strain evidence="4">CCMP645</strain>
    </source>
</reference>
<dbReference type="GO" id="GO:0046872">
    <property type="term" value="F:metal ion binding"/>
    <property type="evidence" value="ECO:0007669"/>
    <property type="project" value="UniProtKB-KW"/>
</dbReference>
<organism evidence="4">
    <name type="scientific">Chrysotila carterae</name>
    <name type="common">Marine alga</name>
    <name type="synonym">Syracosphaera carterae</name>
    <dbReference type="NCBI Taxonomy" id="13221"/>
    <lineage>
        <taxon>Eukaryota</taxon>
        <taxon>Haptista</taxon>
        <taxon>Haptophyta</taxon>
        <taxon>Prymnesiophyceae</taxon>
        <taxon>Isochrysidales</taxon>
        <taxon>Isochrysidaceae</taxon>
        <taxon>Chrysotila</taxon>
    </lineage>
</organism>
<accession>A0A6T0A7K0</accession>
<dbReference type="Gene3D" id="2.60.120.620">
    <property type="entry name" value="q2cbj1_9rhob like domain"/>
    <property type="match status" value="1"/>
</dbReference>
<dbReference type="GO" id="GO:0004656">
    <property type="term" value="F:procollagen-proline 4-dioxygenase activity"/>
    <property type="evidence" value="ECO:0007669"/>
    <property type="project" value="TreeGrafter"/>
</dbReference>
<keyword evidence="2" id="KW-0408">Iron</keyword>
<dbReference type="GO" id="GO:0005783">
    <property type="term" value="C:endoplasmic reticulum"/>
    <property type="evidence" value="ECO:0007669"/>
    <property type="project" value="TreeGrafter"/>
</dbReference>
<dbReference type="EMBL" id="HBIZ01040482">
    <property type="protein sequence ID" value="CAE0773240.1"/>
    <property type="molecule type" value="Transcribed_RNA"/>
</dbReference>
<sequence length="197" mass="21848">MPGNGPKGARSPWLVLMRNFISDEEAGAFVSTCEGHFNRSLAGDQLSPVRTSNQCWCSHPECENNKLTRAVGQRISEVTGAPIRYMEPFQVLRYERGQFYKTHHDQNAASFTPQVCCSLQTAWRAYARHEVRAARGEEHGGSCTCSPARMRTRTRRKVHERLDDGSGSQLCLEEGCGQPDAGLHATVLPQEAGARCL</sequence>
<dbReference type="PANTHER" id="PTHR10869">
    <property type="entry name" value="PROLYL 4-HYDROXYLASE ALPHA SUBUNIT"/>
    <property type="match status" value="1"/>
</dbReference>
<dbReference type="PANTHER" id="PTHR10869:SF233">
    <property type="entry name" value="FE2OG DIOXYGENASE DOMAIN-CONTAINING PROTEIN"/>
    <property type="match status" value="1"/>
</dbReference>
<evidence type="ECO:0000313" key="4">
    <source>
        <dbReference type="EMBL" id="CAE0773242.1"/>
    </source>
</evidence>
<evidence type="ECO:0000256" key="2">
    <source>
        <dbReference type="ARBA" id="ARBA00023004"/>
    </source>
</evidence>
<evidence type="ECO:0008006" key="5">
    <source>
        <dbReference type="Google" id="ProtNLM"/>
    </source>
</evidence>
<keyword evidence="1" id="KW-0479">Metal-binding</keyword>
<dbReference type="AlphaFoldDB" id="A0A6T0A7K0"/>
<name>A0A6T0A7K0_CHRCT</name>
<dbReference type="InterPro" id="IPR045054">
    <property type="entry name" value="P4HA-like"/>
</dbReference>
<evidence type="ECO:0000313" key="3">
    <source>
        <dbReference type="EMBL" id="CAE0773240.1"/>
    </source>
</evidence>
<proteinExistence type="predicted"/>
<protein>
    <recommendedName>
        <fullName evidence="5">Alpha-ketoglutarate-dependent dioxygenase AlkB-like domain-containing protein</fullName>
    </recommendedName>
</protein>
<dbReference type="EMBL" id="HBIZ01040484">
    <property type="protein sequence ID" value="CAE0773242.1"/>
    <property type="molecule type" value="Transcribed_RNA"/>
</dbReference>
<evidence type="ECO:0000256" key="1">
    <source>
        <dbReference type="ARBA" id="ARBA00022723"/>
    </source>
</evidence>
<gene>
    <name evidence="3" type="ORF">PCAR00345_LOCUS25852</name>
    <name evidence="4" type="ORF">PCAR00345_LOCUS25854</name>
</gene>